<name>A0ABQ5UU14_9HYPH</name>
<sequence>MAKDKNATQINQQLVLDLPVETAMGEADFVVGAGNKVAYDHFLVANEWPAQVSVLFGPPKSGKTHLAGIWAKHMAAVRLSPGDEWPEYLESDLLVEAADTLWMGETALFNLLNQAMRSEFRVVLTAIAHPNEWDLRTNDVRSRLRLAHSVEIAALDDAHLMQLFVKLFDDRQVQVDPSLISYILPRMERSPAQVVALVEKMDELALAQGKAITKRVAAEALEDLAKA</sequence>
<organism evidence="1 2">
    <name type="scientific">Maritalea porphyrae</name>
    <dbReference type="NCBI Taxonomy" id="880732"/>
    <lineage>
        <taxon>Bacteria</taxon>
        <taxon>Pseudomonadati</taxon>
        <taxon>Pseudomonadota</taxon>
        <taxon>Alphaproteobacteria</taxon>
        <taxon>Hyphomicrobiales</taxon>
        <taxon>Devosiaceae</taxon>
        <taxon>Maritalea</taxon>
    </lineage>
</organism>
<accession>A0ABQ5UU14</accession>
<protein>
    <recommendedName>
        <fullName evidence="3">Chromosomal replication initiator protein DnaA domain-containing protein</fullName>
    </recommendedName>
</protein>
<dbReference type="EMBL" id="BSNI01000002">
    <property type="protein sequence ID" value="GLQ18597.1"/>
    <property type="molecule type" value="Genomic_DNA"/>
</dbReference>
<dbReference type="Gene3D" id="3.40.50.300">
    <property type="entry name" value="P-loop containing nucleotide triphosphate hydrolases"/>
    <property type="match status" value="1"/>
</dbReference>
<reference evidence="1" key="1">
    <citation type="journal article" date="2014" name="Int. J. Syst. Evol. Microbiol.">
        <title>Complete genome of a new Firmicutes species belonging to the dominant human colonic microbiota ('Ruminococcus bicirculans') reveals two chromosomes and a selective capacity to utilize plant glucans.</title>
        <authorList>
            <consortium name="NISC Comparative Sequencing Program"/>
            <person name="Wegmann U."/>
            <person name="Louis P."/>
            <person name="Goesmann A."/>
            <person name="Henrissat B."/>
            <person name="Duncan S.H."/>
            <person name="Flint H.J."/>
        </authorList>
    </citation>
    <scope>NUCLEOTIDE SEQUENCE</scope>
    <source>
        <strain evidence="1">NBRC 107169</strain>
    </source>
</reference>
<proteinExistence type="predicted"/>
<dbReference type="PANTHER" id="PTHR30050">
    <property type="entry name" value="CHROMOSOMAL REPLICATION INITIATOR PROTEIN DNAA"/>
    <property type="match status" value="1"/>
</dbReference>
<evidence type="ECO:0008006" key="3">
    <source>
        <dbReference type="Google" id="ProtNLM"/>
    </source>
</evidence>
<keyword evidence="2" id="KW-1185">Reference proteome</keyword>
<evidence type="ECO:0000313" key="1">
    <source>
        <dbReference type="EMBL" id="GLQ18597.1"/>
    </source>
</evidence>
<dbReference type="Gene3D" id="1.10.8.60">
    <property type="match status" value="1"/>
</dbReference>
<dbReference type="SUPFAM" id="SSF52540">
    <property type="entry name" value="P-loop containing nucleoside triphosphate hydrolases"/>
    <property type="match status" value="1"/>
</dbReference>
<dbReference type="Proteomes" id="UP001161405">
    <property type="component" value="Unassembled WGS sequence"/>
</dbReference>
<gene>
    <name evidence="1" type="ORF">GCM10007879_28460</name>
</gene>
<dbReference type="RefSeq" id="WP_284365622.1">
    <property type="nucleotide sequence ID" value="NZ_BSNI01000002.1"/>
</dbReference>
<comment type="caution">
    <text evidence="1">The sequence shown here is derived from an EMBL/GenBank/DDBJ whole genome shotgun (WGS) entry which is preliminary data.</text>
</comment>
<reference evidence="1" key="2">
    <citation type="submission" date="2023-01" db="EMBL/GenBank/DDBJ databases">
        <title>Draft genome sequence of Maritalea porphyrae strain NBRC 107169.</title>
        <authorList>
            <person name="Sun Q."/>
            <person name="Mori K."/>
        </authorList>
    </citation>
    <scope>NUCLEOTIDE SEQUENCE</scope>
    <source>
        <strain evidence="1">NBRC 107169</strain>
    </source>
</reference>
<dbReference type="InterPro" id="IPR027417">
    <property type="entry name" value="P-loop_NTPase"/>
</dbReference>
<dbReference type="PANTHER" id="PTHR30050:SF5">
    <property type="entry name" value="DNAA REGULATORY INACTIVATOR HDA"/>
    <property type="match status" value="1"/>
</dbReference>
<evidence type="ECO:0000313" key="2">
    <source>
        <dbReference type="Proteomes" id="UP001161405"/>
    </source>
</evidence>